<keyword evidence="2" id="KW-1185">Reference proteome</keyword>
<gene>
    <name evidence="1" type="ORF">RPERSI_LOCUS19202</name>
</gene>
<organism evidence="1 2">
    <name type="scientific">Racocetra persica</name>
    <dbReference type="NCBI Taxonomy" id="160502"/>
    <lineage>
        <taxon>Eukaryota</taxon>
        <taxon>Fungi</taxon>
        <taxon>Fungi incertae sedis</taxon>
        <taxon>Mucoromycota</taxon>
        <taxon>Glomeromycotina</taxon>
        <taxon>Glomeromycetes</taxon>
        <taxon>Diversisporales</taxon>
        <taxon>Gigasporaceae</taxon>
        <taxon>Racocetra</taxon>
    </lineage>
</organism>
<sequence>VTTAMCSVFYYIRKYPSIKSKALSEINEIFGHSISLNSLYEDIEKLTYCDALIKETLRLIPPFPNFSRSNSEPVEVGGHLWKEGQTFVLFYSRININKNDWIDGEIFDPERFLKNKNSKRSINAKDANNKRAFTTFGGGARGKLWAIVEIKVLLVAVLMRYDLEFVNNDQGLDLFCDSSYHWRELRIRLSPRVQEA</sequence>
<evidence type="ECO:0000313" key="1">
    <source>
        <dbReference type="EMBL" id="CAG8791296.1"/>
    </source>
</evidence>
<name>A0ACA9RFH9_9GLOM</name>
<feature type="non-terminal residue" evidence="1">
    <location>
        <position position="1"/>
    </location>
</feature>
<evidence type="ECO:0000313" key="2">
    <source>
        <dbReference type="Proteomes" id="UP000789920"/>
    </source>
</evidence>
<dbReference type="EMBL" id="CAJVQC010052201">
    <property type="protein sequence ID" value="CAG8791296.1"/>
    <property type="molecule type" value="Genomic_DNA"/>
</dbReference>
<protein>
    <submittedName>
        <fullName evidence="1">13994_t:CDS:1</fullName>
    </submittedName>
</protein>
<dbReference type="Proteomes" id="UP000789920">
    <property type="component" value="Unassembled WGS sequence"/>
</dbReference>
<reference evidence="1" key="1">
    <citation type="submission" date="2021-06" db="EMBL/GenBank/DDBJ databases">
        <authorList>
            <person name="Kallberg Y."/>
            <person name="Tangrot J."/>
            <person name="Rosling A."/>
        </authorList>
    </citation>
    <scope>NUCLEOTIDE SEQUENCE</scope>
    <source>
        <strain evidence="1">MA461A</strain>
    </source>
</reference>
<proteinExistence type="predicted"/>
<comment type="caution">
    <text evidence="1">The sequence shown here is derived from an EMBL/GenBank/DDBJ whole genome shotgun (WGS) entry which is preliminary data.</text>
</comment>
<accession>A0ACA9RFH9</accession>